<sequence length="76" mass="8168">MNKSVPSTAQEGPSPGQFELRFQSLFHAGKALAFPCDARGDVLLDTLSDKALENYLFARAVVGHEYANPVVQACTA</sequence>
<dbReference type="AlphaFoldDB" id="A0AA95N8J1"/>
<evidence type="ECO:0000313" key="1">
    <source>
        <dbReference type="EMBL" id="WIT10362.1"/>
    </source>
</evidence>
<reference evidence="1" key="1">
    <citation type="submission" date="2023-01" db="EMBL/GenBank/DDBJ databases">
        <title>Whole genome sequence of Paucibacter sp. S2-9 isolated from pond sediment.</title>
        <authorList>
            <person name="Jung J.Y."/>
        </authorList>
    </citation>
    <scope>NUCLEOTIDE SEQUENCE</scope>
    <source>
        <strain evidence="1">S2-9</strain>
    </source>
</reference>
<proteinExistence type="predicted"/>
<name>A0AA95N8J1_9BURK</name>
<protein>
    <submittedName>
        <fullName evidence="1">Uncharacterized protein</fullName>
    </submittedName>
</protein>
<gene>
    <name evidence="1" type="ORF">PFX98_15735</name>
</gene>
<accession>A0AA95N8J1</accession>
<keyword evidence="2" id="KW-1185">Reference proteome</keyword>
<evidence type="ECO:0000313" key="2">
    <source>
        <dbReference type="Proteomes" id="UP001177769"/>
    </source>
</evidence>
<dbReference type="EMBL" id="CP116346">
    <property type="protein sequence ID" value="WIT10362.1"/>
    <property type="molecule type" value="Genomic_DNA"/>
</dbReference>
<dbReference type="KEGG" id="pais:PFX98_15735"/>
<dbReference type="Proteomes" id="UP001177769">
    <property type="component" value="Chromosome"/>
</dbReference>
<organism evidence="1 2">
    <name type="scientific">Paucibacter sediminis</name>
    <dbReference type="NCBI Taxonomy" id="3019553"/>
    <lineage>
        <taxon>Bacteria</taxon>
        <taxon>Pseudomonadati</taxon>
        <taxon>Pseudomonadota</taxon>
        <taxon>Betaproteobacteria</taxon>
        <taxon>Burkholderiales</taxon>
        <taxon>Sphaerotilaceae</taxon>
        <taxon>Roseateles</taxon>
    </lineage>
</organism>
<dbReference type="RefSeq" id="WP_285231430.1">
    <property type="nucleotide sequence ID" value="NZ_CP116346.1"/>
</dbReference>